<feature type="region of interest" description="Disordered" evidence="2">
    <location>
        <begin position="522"/>
        <end position="578"/>
    </location>
</feature>
<dbReference type="Proteomes" id="UP000198882">
    <property type="component" value="Unassembled WGS sequence"/>
</dbReference>
<feature type="compositionally biased region" description="Basic and acidic residues" evidence="2">
    <location>
        <begin position="533"/>
        <end position="544"/>
    </location>
</feature>
<evidence type="ECO:0000313" key="6">
    <source>
        <dbReference type="Proteomes" id="UP000198882"/>
    </source>
</evidence>
<reference evidence="6" key="1">
    <citation type="submission" date="2016-10" db="EMBL/GenBank/DDBJ databases">
        <authorList>
            <person name="Varghese N."/>
            <person name="Submissions S."/>
        </authorList>
    </citation>
    <scope>NUCLEOTIDE SEQUENCE [LARGE SCALE GENOMIC DNA]</scope>
    <source>
        <strain evidence="6">B4,CECT 8067,JCM 17497</strain>
    </source>
</reference>
<name>A0A1G9DQX1_9EURY</name>
<feature type="region of interest" description="Disordered" evidence="2">
    <location>
        <begin position="231"/>
        <end position="254"/>
    </location>
</feature>
<gene>
    <name evidence="5" type="ORF">SAMN04515672_3580</name>
</gene>
<dbReference type="EMBL" id="FNFE01000006">
    <property type="protein sequence ID" value="SDK66266.1"/>
    <property type="molecule type" value="Genomic_DNA"/>
</dbReference>
<keyword evidence="1" id="KW-0732">Signal</keyword>
<keyword evidence="3" id="KW-0812">Transmembrane</keyword>
<dbReference type="NCBIfam" id="TIGR04126">
    <property type="entry name" value="PGF_CTERM"/>
    <property type="match status" value="1"/>
</dbReference>
<keyword evidence="3" id="KW-0472">Membrane</keyword>
<organism evidence="5 6">
    <name type="scientific">Natronorubrum texcoconense</name>
    <dbReference type="NCBI Taxonomy" id="1095776"/>
    <lineage>
        <taxon>Archaea</taxon>
        <taxon>Methanobacteriati</taxon>
        <taxon>Methanobacteriota</taxon>
        <taxon>Stenosarchaea group</taxon>
        <taxon>Halobacteria</taxon>
        <taxon>Halobacteriales</taxon>
        <taxon>Natrialbaceae</taxon>
        <taxon>Natronorubrum</taxon>
    </lineage>
</organism>
<evidence type="ECO:0000256" key="3">
    <source>
        <dbReference type="SAM" id="Phobius"/>
    </source>
</evidence>
<evidence type="ECO:0000313" key="5">
    <source>
        <dbReference type="EMBL" id="SDK66266.1"/>
    </source>
</evidence>
<keyword evidence="6" id="KW-1185">Reference proteome</keyword>
<evidence type="ECO:0000259" key="4">
    <source>
        <dbReference type="Pfam" id="PF18204"/>
    </source>
</evidence>
<feature type="compositionally biased region" description="Basic and acidic residues" evidence="2">
    <location>
        <begin position="231"/>
        <end position="241"/>
    </location>
</feature>
<dbReference type="InterPro" id="IPR026371">
    <property type="entry name" value="PGF_CTERM"/>
</dbReference>
<keyword evidence="3" id="KW-1133">Transmembrane helix</keyword>
<feature type="compositionally biased region" description="Acidic residues" evidence="2">
    <location>
        <begin position="523"/>
        <end position="532"/>
    </location>
</feature>
<proteinExistence type="predicted"/>
<evidence type="ECO:0000256" key="2">
    <source>
        <dbReference type="SAM" id="MobiDB-lite"/>
    </source>
</evidence>
<protein>
    <submittedName>
        <fullName evidence="5">PGF-CTERM protein</fullName>
    </submittedName>
</protein>
<sequence length="600" mass="63284">MVAISMVGMAGTVGANGSMDSDRTVHTMENGEDVYLVFGVDLGDQSVEEFIDDHVTDNPGEPAADQDTVSEVIQYQDVGQVNINEQGEAVAIAMDGGEATAIQEANQQNANTQEGAASADNNAGVSQETTIEEVGDVFVVMGDENGQEYNGWGAVDEDGETTVSQDAEASVSQAQAVNQANIVQNNTALAFAENGSEATAVQMTEQSNINLQEGYASATNVYGADLEGDKDLHDEHKKYDGDSTAPSAEQDADASVEQAQEIEQVNSIEMGSAIAIAVGEDSSATAVQITDQTNLNEQLGTAEAMNVLMDSAGMHVATASADGATDVVTQDADEEYSDTELKGDEASDVGQTAEANVTQYQSVEQVNINLDSSAQAIATDGSTAEAVQLTFQQNVNAQIGSAEALNVFLEDEEIDYDEAKDQYEGAIKTSTTTAMVNGDGLADANSTTFDYDGDNEQLNDVEQYSSADVEQSQEVAQTNLQSNNALAIAEDEGDAFAFQMTMQENENVQFTSAESATVAEGAVGDDADEDEDAKDHDDDEKKTDDDADKTDDDDKSTIEANESDADDDEQKKEDDSVPGFGVVVALVAVLAAAMFARFEH</sequence>
<feature type="compositionally biased region" description="Acidic residues" evidence="2">
    <location>
        <begin position="545"/>
        <end position="554"/>
    </location>
</feature>
<accession>A0A1G9DQX1</accession>
<dbReference type="Pfam" id="PF18204">
    <property type="entry name" value="PGF-CTERM"/>
    <property type="match status" value="1"/>
</dbReference>
<evidence type="ECO:0000256" key="1">
    <source>
        <dbReference type="ARBA" id="ARBA00022729"/>
    </source>
</evidence>
<dbReference type="AlphaFoldDB" id="A0A1G9DQX1"/>
<feature type="transmembrane region" description="Helical" evidence="3">
    <location>
        <begin position="577"/>
        <end position="596"/>
    </location>
</feature>
<dbReference type="GO" id="GO:0005886">
    <property type="term" value="C:plasma membrane"/>
    <property type="evidence" value="ECO:0007669"/>
    <property type="project" value="UniProtKB-SubCell"/>
</dbReference>
<dbReference type="GO" id="GO:0030115">
    <property type="term" value="C:S-layer"/>
    <property type="evidence" value="ECO:0007669"/>
    <property type="project" value="UniProtKB-SubCell"/>
</dbReference>
<feature type="domain" description="PGF-CTERM archaeal protein-sorting signal" evidence="4">
    <location>
        <begin position="577"/>
        <end position="597"/>
    </location>
</feature>